<dbReference type="GO" id="GO:0000981">
    <property type="term" value="F:DNA-binding transcription factor activity, RNA polymerase II-specific"/>
    <property type="evidence" value="ECO:0007669"/>
    <property type="project" value="InterPro"/>
</dbReference>
<dbReference type="GO" id="GO:0008270">
    <property type="term" value="F:zinc ion binding"/>
    <property type="evidence" value="ECO:0007669"/>
    <property type="project" value="InterPro"/>
</dbReference>
<evidence type="ECO:0000256" key="2">
    <source>
        <dbReference type="ARBA" id="ARBA00023242"/>
    </source>
</evidence>
<dbReference type="InterPro" id="IPR001138">
    <property type="entry name" value="Zn2Cys6_DnaBD"/>
</dbReference>
<accession>A0A1L7XV09</accession>
<dbReference type="Pfam" id="PF00172">
    <property type="entry name" value="Zn_clus"/>
    <property type="match status" value="1"/>
</dbReference>
<organism evidence="5 6">
    <name type="scientific">Phialocephala subalpina</name>
    <dbReference type="NCBI Taxonomy" id="576137"/>
    <lineage>
        <taxon>Eukaryota</taxon>
        <taxon>Fungi</taxon>
        <taxon>Dikarya</taxon>
        <taxon>Ascomycota</taxon>
        <taxon>Pezizomycotina</taxon>
        <taxon>Leotiomycetes</taxon>
        <taxon>Helotiales</taxon>
        <taxon>Mollisiaceae</taxon>
        <taxon>Phialocephala</taxon>
        <taxon>Phialocephala fortinii species complex</taxon>
    </lineage>
</organism>
<dbReference type="CDD" id="cd12148">
    <property type="entry name" value="fungal_TF_MHR"/>
    <property type="match status" value="1"/>
</dbReference>
<protein>
    <recommendedName>
        <fullName evidence="4">Zn(2)-C6 fungal-type domain-containing protein</fullName>
    </recommendedName>
</protein>
<dbReference type="SMART" id="SM00066">
    <property type="entry name" value="GAL4"/>
    <property type="match status" value="1"/>
</dbReference>
<feature type="compositionally biased region" description="Polar residues" evidence="3">
    <location>
        <begin position="53"/>
        <end position="66"/>
    </location>
</feature>
<dbReference type="Proteomes" id="UP000184330">
    <property type="component" value="Unassembled WGS sequence"/>
</dbReference>
<dbReference type="GO" id="GO:0003677">
    <property type="term" value="F:DNA binding"/>
    <property type="evidence" value="ECO:0007669"/>
    <property type="project" value="InterPro"/>
</dbReference>
<evidence type="ECO:0000256" key="3">
    <source>
        <dbReference type="SAM" id="MobiDB-lite"/>
    </source>
</evidence>
<evidence type="ECO:0000256" key="1">
    <source>
        <dbReference type="ARBA" id="ARBA00022723"/>
    </source>
</evidence>
<keyword evidence="1" id="KW-0479">Metal-binding</keyword>
<dbReference type="GO" id="GO:0006351">
    <property type="term" value="P:DNA-templated transcription"/>
    <property type="evidence" value="ECO:0007669"/>
    <property type="project" value="InterPro"/>
</dbReference>
<dbReference type="OrthoDB" id="39175at2759"/>
<feature type="domain" description="Zn(2)-C6 fungal-type" evidence="4">
    <location>
        <begin position="16"/>
        <end position="46"/>
    </location>
</feature>
<evidence type="ECO:0000259" key="4">
    <source>
        <dbReference type="PROSITE" id="PS50048"/>
    </source>
</evidence>
<dbReference type="SUPFAM" id="SSF57701">
    <property type="entry name" value="Zn2/Cys6 DNA-binding domain"/>
    <property type="match status" value="1"/>
</dbReference>
<evidence type="ECO:0000313" key="6">
    <source>
        <dbReference type="Proteomes" id="UP000184330"/>
    </source>
</evidence>
<dbReference type="PROSITE" id="PS50048">
    <property type="entry name" value="ZN2_CY6_FUNGAL_2"/>
    <property type="match status" value="1"/>
</dbReference>
<dbReference type="PANTHER" id="PTHR46910">
    <property type="entry name" value="TRANSCRIPTION FACTOR PDR1"/>
    <property type="match status" value="1"/>
</dbReference>
<dbReference type="Gene3D" id="4.10.240.10">
    <property type="entry name" value="Zn(2)-C6 fungal-type DNA-binding domain"/>
    <property type="match status" value="1"/>
</dbReference>
<dbReference type="Pfam" id="PF04082">
    <property type="entry name" value="Fungal_trans"/>
    <property type="match status" value="1"/>
</dbReference>
<sequence length="290" mass="33436">MARQPSSKRQQYTPVACNRCQRRKTKCSGGVPCRQCFKHGSDDCSYSRVYQAPPTTTPKSQNPSSPSHKETEWEDKDEEGLGIWKLETEELVDILEPLNEVQRLARSLRSMAKDRGPGEEIKTLTWDDQDDSRNVDFLNVLVACSMAPGLGDMNVEVGEKFILEAERNNFVRSRCMDFDLKDLAIMTMLSVYRSQCDDLKLACRQIGNASRLCLELGLHRVRDPAIDYPKIPDTTWRNTLFWCIYLLDRRYNFMSSLPVTLQDTDINFQLLQLVSPLYCDRINVRNEAEY</sequence>
<dbReference type="InterPro" id="IPR036864">
    <property type="entry name" value="Zn2-C6_fun-type_DNA-bd_sf"/>
</dbReference>
<reference evidence="5 6" key="1">
    <citation type="submission" date="2016-03" db="EMBL/GenBank/DDBJ databases">
        <authorList>
            <person name="Ploux O."/>
        </authorList>
    </citation>
    <scope>NUCLEOTIDE SEQUENCE [LARGE SCALE GENOMIC DNA]</scope>
    <source>
        <strain evidence="5 6">UAMH 11012</strain>
    </source>
</reference>
<dbReference type="CDD" id="cd00067">
    <property type="entry name" value="GAL4"/>
    <property type="match status" value="1"/>
</dbReference>
<proteinExistence type="predicted"/>
<dbReference type="InterPro" id="IPR007219">
    <property type="entry name" value="XnlR_reg_dom"/>
</dbReference>
<gene>
    <name evidence="5" type="ORF">PAC_18772</name>
</gene>
<dbReference type="InterPro" id="IPR050987">
    <property type="entry name" value="AtrR-like"/>
</dbReference>
<name>A0A1L7XV09_9HELO</name>
<keyword evidence="2" id="KW-0539">Nucleus</keyword>
<dbReference type="EMBL" id="FJOG01000061">
    <property type="protein sequence ID" value="CZR68871.1"/>
    <property type="molecule type" value="Genomic_DNA"/>
</dbReference>
<dbReference type="PANTHER" id="PTHR46910:SF13">
    <property type="entry name" value="SPECIFIC TRANSCRIPTION FACTOR, PUTATIVE (AFU_ORTHOLOGUE AFUA_4G06190)-RELATED"/>
    <property type="match status" value="1"/>
</dbReference>
<feature type="region of interest" description="Disordered" evidence="3">
    <location>
        <begin position="53"/>
        <end position="77"/>
    </location>
</feature>
<dbReference type="AlphaFoldDB" id="A0A1L7XV09"/>
<keyword evidence="6" id="KW-1185">Reference proteome</keyword>
<evidence type="ECO:0000313" key="5">
    <source>
        <dbReference type="EMBL" id="CZR68871.1"/>
    </source>
</evidence>
<dbReference type="SMART" id="SM00906">
    <property type="entry name" value="Fungal_trans"/>
    <property type="match status" value="1"/>
</dbReference>